<evidence type="ECO:0000313" key="3">
    <source>
        <dbReference type="EMBL" id="MDV6279152.1"/>
    </source>
</evidence>
<dbReference type="EMBL" id="JAWLKA010000001">
    <property type="protein sequence ID" value="MDV6279152.1"/>
    <property type="molecule type" value="Genomic_DNA"/>
</dbReference>
<dbReference type="CDD" id="cd00531">
    <property type="entry name" value="NTF2_like"/>
    <property type="match status" value="1"/>
</dbReference>
<evidence type="ECO:0000259" key="2">
    <source>
        <dbReference type="Pfam" id="PF12680"/>
    </source>
</evidence>
<gene>
    <name evidence="3" type="ORF">R3Q59_01300</name>
</gene>
<dbReference type="SUPFAM" id="SSF54427">
    <property type="entry name" value="NTF2-like"/>
    <property type="match status" value="1"/>
</dbReference>
<keyword evidence="4" id="KW-1185">Reference proteome</keyword>
<dbReference type="Gene3D" id="3.10.450.50">
    <property type="match status" value="1"/>
</dbReference>
<feature type="domain" description="SnoaL-like" evidence="2">
    <location>
        <begin position="19"/>
        <end position="60"/>
    </location>
</feature>
<comment type="caution">
    <text evidence="3">The sequence shown here is derived from an EMBL/GenBank/DDBJ whole genome shotgun (WGS) entry which is preliminary data.</text>
</comment>
<proteinExistence type="predicted"/>
<reference evidence="3 4" key="1">
    <citation type="submission" date="2023-10" db="EMBL/GenBank/DDBJ databases">
        <title>Development of a sustainable strategy for remediation of hydrocarbon-contaminated territories based on the waste exchange concept.</title>
        <authorList>
            <person name="Krivoruchko A."/>
        </authorList>
    </citation>
    <scope>NUCLEOTIDE SEQUENCE [LARGE SCALE GENOMIC DNA]</scope>
    <source>
        <strain evidence="3 4">IEGM 60</strain>
    </source>
</reference>
<name>A0ABU4C6X2_RHOJO</name>
<evidence type="ECO:0000313" key="4">
    <source>
        <dbReference type="Proteomes" id="UP001185737"/>
    </source>
</evidence>
<dbReference type="Proteomes" id="UP001185737">
    <property type="component" value="Unassembled WGS sequence"/>
</dbReference>
<feature type="compositionally biased region" description="Polar residues" evidence="1">
    <location>
        <begin position="59"/>
        <end position="76"/>
    </location>
</feature>
<feature type="region of interest" description="Disordered" evidence="1">
    <location>
        <begin position="52"/>
        <end position="76"/>
    </location>
</feature>
<dbReference type="Pfam" id="PF12680">
    <property type="entry name" value="SnoaL_2"/>
    <property type="match status" value="1"/>
</dbReference>
<dbReference type="InterPro" id="IPR032710">
    <property type="entry name" value="NTF2-like_dom_sf"/>
</dbReference>
<protein>
    <submittedName>
        <fullName evidence="3">Nuclear transport factor 2 family protein</fullName>
    </submittedName>
</protein>
<organism evidence="3 4">
    <name type="scientific">Rhodococcus jostii</name>
    <dbReference type="NCBI Taxonomy" id="132919"/>
    <lineage>
        <taxon>Bacteria</taxon>
        <taxon>Bacillati</taxon>
        <taxon>Actinomycetota</taxon>
        <taxon>Actinomycetes</taxon>
        <taxon>Mycobacteriales</taxon>
        <taxon>Nocardiaceae</taxon>
        <taxon>Rhodococcus</taxon>
    </lineage>
</organism>
<dbReference type="InterPro" id="IPR037401">
    <property type="entry name" value="SnoaL-like"/>
</dbReference>
<evidence type="ECO:0000256" key="1">
    <source>
        <dbReference type="SAM" id="MobiDB-lite"/>
    </source>
</evidence>
<dbReference type="RefSeq" id="WP_317567325.1">
    <property type="nucleotide sequence ID" value="NZ_JAWLKA010000001.1"/>
</dbReference>
<accession>A0ABU4C6X2</accession>
<sequence>MGEPTSAQKLDPAWVDEFVERWGNAWNAHDPAQLLELLTDDIVYHDSAWPKTMRGKPTYANSSTTPGARSPTSPSS</sequence>